<evidence type="ECO:0000313" key="3">
    <source>
        <dbReference type="EMBL" id="EPE06110.1"/>
    </source>
</evidence>
<gene>
    <name evidence="3" type="ORF">F503_02939</name>
</gene>
<feature type="region of interest" description="Disordered" evidence="1">
    <location>
        <begin position="1"/>
        <end position="98"/>
    </location>
</feature>
<dbReference type="HOGENOM" id="CLU_004471_4_7_1"/>
<name>S3CYV7_OPHP1</name>
<protein>
    <submittedName>
        <fullName evidence="3">Aaa family atpase</fullName>
    </submittedName>
</protein>
<feature type="compositionally biased region" description="Polar residues" evidence="1">
    <location>
        <begin position="18"/>
        <end position="29"/>
    </location>
</feature>
<sequence length="736" mass="82835">MESTSGTEKVEARPAKNQAVQPDSTSEDNASGSEESRSRGGRSRATGRSPPGTVSGDLSPTARKSSPTSWKSSPTSRKSSPRSRKSSPTGQSNSPWQILHRTGRHLHRSAPHWEELRRNAQWRATFVGSSYTLEALLERNPDLLFVIINDYPDIVSDLTGNETVQGKPRATTMRITSSSLVLALTKLAKQVPSFAKAFPKKGIFEKGIEEPYHCFYVMFRDWNFDVTGLTEKMQDQLMELRNYLRLAHLPLYKTASELISQGKVSEATMPFLVSPGTVLVKKTRSATVCFTATTWPRLKVSYIIMRPASHGSLITDSSPYSGSRTSWHSGSDSDSNAGSDHSEAPRSRLLAAQSHATHDGSDARQWEIDVKTLKFRTSGHLTSAPGTINLTRPIEGPHGQTLDIPGQFYVYPLQMASAEIQELIDKRSRKFFQCLKTLYAELETTHEAGSSQKRKRGRYIVDFTMVDKSKSKKSDDAAMLVKQWSDLAAYPEDQSLYVCPPLISAYNMQSKHWNLIELDRIQPVRWNKLAFRRLAIPSTTKDVIQALVTKQLSHDKSTDFISSKGNGLLMLLHGGPGTGKTVTAVFLRMLEYNDAIVILTSNRVGDFDEAFKSRIQLAIRYNDLDEWQREKIWHNFFEHIGEVSPEEIDLIELKACIPELKKHKINGRQIRNVVTTARQLAQFHNKTFGQEELEKAIKVSSEFDKYLDDVRRAKEDDEIRKSKNPDSAWARDSGIR</sequence>
<evidence type="ECO:0000313" key="4">
    <source>
        <dbReference type="Proteomes" id="UP000016923"/>
    </source>
</evidence>
<dbReference type="eggNOG" id="KOG0742">
    <property type="taxonomic scope" value="Eukaryota"/>
</dbReference>
<dbReference type="Proteomes" id="UP000016923">
    <property type="component" value="Unassembled WGS sequence"/>
</dbReference>
<feature type="compositionally biased region" description="Low complexity" evidence="1">
    <location>
        <begin position="328"/>
        <end position="339"/>
    </location>
</feature>
<feature type="compositionally biased region" description="Polar residues" evidence="1">
    <location>
        <begin position="315"/>
        <end position="327"/>
    </location>
</feature>
<feature type="compositionally biased region" description="Low complexity" evidence="1">
    <location>
        <begin position="43"/>
        <end position="52"/>
    </location>
</feature>
<dbReference type="OrthoDB" id="10042665at2759"/>
<dbReference type="InterPro" id="IPR056599">
    <property type="entry name" value="AAA_lid_fung"/>
</dbReference>
<accession>S3CYV7</accession>
<dbReference type="VEuPathDB" id="FungiDB:F503_02939"/>
<dbReference type="InterPro" id="IPR027417">
    <property type="entry name" value="P-loop_NTPase"/>
</dbReference>
<proteinExistence type="predicted"/>
<keyword evidence="4" id="KW-1185">Reference proteome</keyword>
<feature type="domain" description="AAA+ ATPase lid" evidence="2">
    <location>
        <begin position="624"/>
        <end position="713"/>
    </location>
</feature>
<evidence type="ECO:0000256" key="1">
    <source>
        <dbReference type="SAM" id="MobiDB-lite"/>
    </source>
</evidence>
<dbReference type="SUPFAM" id="SSF52540">
    <property type="entry name" value="P-loop containing nucleoside triphosphate hydrolases"/>
    <property type="match status" value="1"/>
</dbReference>
<dbReference type="STRING" id="1262450.S3CYV7"/>
<dbReference type="EMBL" id="KE148154">
    <property type="protein sequence ID" value="EPE06110.1"/>
    <property type="molecule type" value="Genomic_DNA"/>
</dbReference>
<dbReference type="PANTHER" id="PTHR46411">
    <property type="entry name" value="FAMILY ATPASE, PUTATIVE-RELATED"/>
    <property type="match status" value="1"/>
</dbReference>
<reference evidence="3 4" key="1">
    <citation type="journal article" date="2013" name="BMC Genomics">
        <title>The genome and transcriptome of the pine saprophyte Ophiostoma piceae, and a comparison with the bark beetle-associated pine pathogen Grosmannia clavigera.</title>
        <authorList>
            <person name="Haridas S."/>
            <person name="Wang Y."/>
            <person name="Lim L."/>
            <person name="Massoumi Alamouti S."/>
            <person name="Jackman S."/>
            <person name="Docking R."/>
            <person name="Robertson G."/>
            <person name="Birol I."/>
            <person name="Bohlmann J."/>
            <person name="Breuil C."/>
        </authorList>
    </citation>
    <scope>NUCLEOTIDE SEQUENCE [LARGE SCALE GENOMIC DNA]</scope>
    <source>
        <strain evidence="3 4">UAMH 11346</strain>
    </source>
</reference>
<dbReference type="Pfam" id="PF23232">
    <property type="entry name" value="AAA_lid_13"/>
    <property type="match status" value="1"/>
</dbReference>
<organism evidence="3 4">
    <name type="scientific">Ophiostoma piceae (strain UAMH 11346)</name>
    <name type="common">Sap stain fungus</name>
    <dbReference type="NCBI Taxonomy" id="1262450"/>
    <lineage>
        <taxon>Eukaryota</taxon>
        <taxon>Fungi</taxon>
        <taxon>Dikarya</taxon>
        <taxon>Ascomycota</taxon>
        <taxon>Pezizomycotina</taxon>
        <taxon>Sordariomycetes</taxon>
        <taxon>Sordariomycetidae</taxon>
        <taxon>Ophiostomatales</taxon>
        <taxon>Ophiostomataceae</taxon>
        <taxon>Ophiostoma</taxon>
    </lineage>
</organism>
<dbReference type="PANTHER" id="PTHR46411:SF2">
    <property type="entry name" value="AAA+ ATPASE DOMAIN-CONTAINING PROTEIN"/>
    <property type="match status" value="1"/>
</dbReference>
<feature type="compositionally biased region" description="Low complexity" evidence="1">
    <location>
        <begin position="63"/>
        <end position="78"/>
    </location>
</feature>
<dbReference type="AlphaFoldDB" id="S3CYV7"/>
<evidence type="ECO:0000259" key="2">
    <source>
        <dbReference type="Pfam" id="PF23232"/>
    </source>
</evidence>
<feature type="region of interest" description="Disordered" evidence="1">
    <location>
        <begin position="315"/>
        <end position="345"/>
    </location>
</feature>
<feature type="region of interest" description="Disordered" evidence="1">
    <location>
        <begin position="716"/>
        <end position="736"/>
    </location>
</feature>